<feature type="compositionally biased region" description="Acidic residues" evidence="1">
    <location>
        <begin position="304"/>
        <end position="327"/>
    </location>
</feature>
<feature type="region of interest" description="Disordered" evidence="1">
    <location>
        <begin position="79"/>
        <end position="126"/>
    </location>
</feature>
<keyword evidence="3" id="KW-1185">Reference proteome</keyword>
<feature type="region of interest" description="Disordered" evidence="1">
    <location>
        <begin position="171"/>
        <end position="214"/>
    </location>
</feature>
<sequence>MPSQCQSNTPQPTPGHVRDYSQVVDEELVVLTDNSTDTKREKSAEKVRQQEEAKQRARECKAERKAKCEEAKRWKAEEERLEAEWKKRAEEEAQRRRVTEEEEARKKRVAEEEAERQRQRAQARRDEAMQRLTGMVYDINTTQKVPGASVVVTATKRAPCTRCIASLMAGQCKPGQGKGKEKATETEEVDDEREIGREDKEPATPHEGPSGAGVSSWWMEWEWEQQLQAAERYVAAHEKAATAFERMARAAEWMAEAAERTANEWGLYHEWAEWVEMRRREDVREARMAEVERTGRGWKRPQLEAEEDKNEEADEGVEGDNEEEEEVGGEKEGREEQEGGGGQVMEE</sequence>
<feature type="compositionally biased region" description="Basic and acidic residues" evidence="1">
    <location>
        <begin position="328"/>
        <end position="337"/>
    </location>
</feature>
<dbReference type="AlphaFoldDB" id="A0A0C3NL54"/>
<feature type="region of interest" description="Disordered" evidence="1">
    <location>
        <begin position="1"/>
        <end position="62"/>
    </location>
</feature>
<dbReference type="InParanoid" id="A0A0C3NL54"/>
<dbReference type="HOGENOM" id="CLU_062064_0_0_1"/>
<evidence type="ECO:0000313" key="2">
    <source>
        <dbReference type="EMBL" id="KIN96038.1"/>
    </source>
</evidence>
<feature type="compositionally biased region" description="Basic and acidic residues" evidence="1">
    <location>
        <begin position="194"/>
        <end position="204"/>
    </location>
</feature>
<evidence type="ECO:0000313" key="3">
    <source>
        <dbReference type="Proteomes" id="UP000054217"/>
    </source>
</evidence>
<feature type="compositionally biased region" description="Basic and acidic residues" evidence="1">
    <location>
        <begin position="36"/>
        <end position="62"/>
    </location>
</feature>
<protein>
    <submittedName>
        <fullName evidence="2">Uncharacterized protein</fullName>
    </submittedName>
</protein>
<feature type="compositionally biased region" description="Polar residues" evidence="1">
    <location>
        <begin position="1"/>
        <end position="10"/>
    </location>
</feature>
<feature type="region of interest" description="Disordered" evidence="1">
    <location>
        <begin position="289"/>
        <end position="347"/>
    </location>
</feature>
<name>A0A0C3NL54_PISTI</name>
<evidence type="ECO:0000256" key="1">
    <source>
        <dbReference type="SAM" id="MobiDB-lite"/>
    </source>
</evidence>
<dbReference type="STRING" id="870435.A0A0C3NL54"/>
<reference evidence="2 3" key="1">
    <citation type="submission" date="2014-04" db="EMBL/GenBank/DDBJ databases">
        <authorList>
            <consortium name="DOE Joint Genome Institute"/>
            <person name="Kuo A."/>
            <person name="Kohler A."/>
            <person name="Costa M.D."/>
            <person name="Nagy L.G."/>
            <person name="Floudas D."/>
            <person name="Copeland A."/>
            <person name="Barry K.W."/>
            <person name="Cichocki N."/>
            <person name="Veneault-Fourrey C."/>
            <person name="LaButti K."/>
            <person name="Lindquist E.A."/>
            <person name="Lipzen A."/>
            <person name="Lundell T."/>
            <person name="Morin E."/>
            <person name="Murat C."/>
            <person name="Sun H."/>
            <person name="Tunlid A."/>
            <person name="Henrissat B."/>
            <person name="Grigoriev I.V."/>
            <person name="Hibbett D.S."/>
            <person name="Martin F."/>
            <person name="Nordberg H.P."/>
            <person name="Cantor M.N."/>
            <person name="Hua S.X."/>
        </authorList>
    </citation>
    <scope>NUCLEOTIDE SEQUENCE [LARGE SCALE GENOMIC DNA]</scope>
    <source>
        <strain evidence="2 3">Marx 270</strain>
    </source>
</reference>
<dbReference type="Proteomes" id="UP000054217">
    <property type="component" value="Unassembled WGS sequence"/>
</dbReference>
<proteinExistence type="predicted"/>
<gene>
    <name evidence="2" type="ORF">M404DRAFT_33697</name>
</gene>
<organism evidence="2 3">
    <name type="scientific">Pisolithus tinctorius Marx 270</name>
    <dbReference type="NCBI Taxonomy" id="870435"/>
    <lineage>
        <taxon>Eukaryota</taxon>
        <taxon>Fungi</taxon>
        <taxon>Dikarya</taxon>
        <taxon>Basidiomycota</taxon>
        <taxon>Agaricomycotina</taxon>
        <taxon>Agaricomycetes</taxon>
        <taxon>Agaricomycetidae</taxon>
        <taxon>Boletales</taxon>
        <taxon>Sclerodermatineae</taxon>
        <taxon>Pisolithaceae</taxon>
        <taxon>Pisolithus</taxon>
    </lineage>
</organism>
<dbReference type="EMBL" id="KN832055">
    <property type="protein sequence ID" value="KIN96038.1"/>
    <property type="molecule type" value="Genomic_DNA"/>
</dbReference>
<reference evidence="3" key="2">
    <citation type="submission" date="2015-01" db="EMBL/GenBank/DDBJ databases">
        <title>Evolutionary Origins and Diversification of the Mycorrhizal Mutualists.</title>
        <authorList>
            <consortium name="DOE Joint Genome Institute"/>
            <consortium name="Mycorrhizal Genomics Consortium"/>
            <person name="Kohler A."/>
            <person name="Kuo A."/>
            <person name="Nagy L.G."/>
            <person name="Floudas D."/>
            <person name="Copeland A."/>
            <person name="Barry K.W."/>
            <person name="Cichocki N."/>
            <person name="Veneault-Fourrey C."/>
            <person name="LaButti K."/>
            <person name="Lindquist E.A."/>
            <person name="Lipzen A."/>
            <person name="Lundell T."/>
            <person name="Morin E."/>
            <person name="Murat C."/>
            <person name="Riley R."/>
            <person name="Ohm R."/>
            <person name="Sun H."/>
            <person name="Tunlid A."/>
            <person name="Henrissat B."/>
            <person name="Grigoriev I.V."/>
            <person name="Hibbett D.S."/>
            <person name="Martin F."/>
        </authorList>
    </citation>
    <scope>NUCLEOTIDE SEQUENCE [LARGE SCALE GENOMIC DNA]</scope>
    <source>
        <strain evidence="3">Marx 270</strain>
    </source>
</reference>
<accession>A0A0C3NL54</accession>